<sequence>MAELLQNPKVMKDVQDELEQVVGLSNVVEESHIPKLRYLDAVIKEIFQLHPPLSFLKLRCPNQSCKVGGYRVPKGSNIYLNVWAIHRNLEYWENPLEFTLERGKFKCEPLFGCEREDNRERDTWRL</sequence>
<gene>
    <name evidence="3" type="ORF">OSB04_022497</name>
</gene>
<evidence type="ECO:0000256" key="2">
    <source>
        <dbReference type="ARBA" id="ARBA00023004"/>
    </source>
</evidence>
<dbReference type="GO" id="GO:0020037">
    <property type="term" value="F:heme binding"/>
    <property type="evidence" value="ECO:0007669"/>
    <property type="project" value="InterPro"/>
</dbReference>
<dbReference type="AlphaFoldDB" id="A0AA38SXW7"/>
<dbReference type="Pfam" id="PF00067">
    <property type="entry name" value="p450"/>
    <property type="match status" value="1"/>
</dbReference>
<keyword evidence="4" id="KW-1185">Reference proteome</keyword>
<evidence type="ECO:0000313" key="4">
    <source>
        <dbReference type="Proteomes" id="UP001172457"/>
    </source>
</evidence>
<dbReference type="PANTHER" id="PTHR47951:SF7">
    <property type="entry name" value="FLAVONOID 3',5'-HYDROXYLASE-LIKE ISOFORM X1"/>
    <property type="match status" value="1"/>
</dbReference>
<protein>
    <recommendedName>
        <fullName evidence="5">Cytochrome P450</fullName>
    </recommendedName>
</protein>
<keyword evidence="2" id="KW-0408">Iron</keyword>
<name>A0AA38SXW7_9ASTR</name>
<keyword evidence="1" id="KW-0479">Metal-binding</keyword>
<dbReference type="InterPro" id="IPR002403">
    <property type="entry name" value="Cyt_P450_E_grp-IV"/>
</dbReference>
<reference evidence="3" key="1">
    <citation type="submission" date="2023-03" db="EMBL/GenBank/DDBJ databases">
        <title>Chromosome-scale reference genome and RAD-based genetic map of yellow starthistle (Centaurea solstitialis) reveal putative structural variation and QTLs associated with invader traits.</title>
        <authorList>
            <person name="Reatini B."/>
            <person name="Cang F.A."/>
            <person name="Jiang Q."/>
            <person name="Mckibben M.T.W."/>
            <person name="Barker M.S."/>
            <person name="Rieseberg L.H."/>
            <person name="Dlugosch K.M."/>
        </authorList>
    </citation>
    <scope>NUCLEOTIDE SEQUENCE</scope>
    <source>
        <strain evidence="3">CAN-66</strain>
        <tissue evidence="3">Leaf</tissue>
    </source>
</reference>
<proteinExistence type="predicted"/>
<evidence type="ECO:0000256" key="1">
    <source>
        <dbReference type="ARBA" id="ARBA00022723"/>
    </source>
</evidence>
<dbReference type="GO" id="GO:0005506">
    <property type="term" value="F:iron ion binding"/>
    <property type="evidence" value="ECO:0007669"/>
    <property type="project" value="InterPro"/>
</dbReference>
<dbReference type="InterPro" id="IPR001128">
    <property type="entry name" value="Cyt_P450"/>
</dbReference>
<dbReference type="Gene3D" id="1.10.630.10">
    <property type="entry name" value="Cytochrome P450"/>
    <property type="match status" value="1"/>
</dbReference>
<dbReference type="InterPro" id="IPR036396">
    <property type="entry name" value="Cyt_P450_sf"/>
</dbReference>
<dbReference type="GO" id="GO:0004497">
    <property type="term" value="F:monooxygenase activity"/>
    <property type="evidence" value="ECO:0007669"/>
    <property type="project" value="InterPro"/>
</dbReference>
<evidence type="ECO:0000313" key="3">
    <source>
        <dbReference type="EMBL" id="KAJ9549954.1"/>
    </source>
</evidence>
<dbReference type="GO" id="GO:0016705">
    <property type="term" value="F:oxidoreductase activity, acting on paired donors, with incorporation or reduction of molecular oxygen"/>
    <property type="evidence" value="ECO:0007669"/>
    <property type="project" value="InterPro"/>
</dbReference>
<dbReference type="PRINTS" id="PR00465">
    <property type="entry name" value="EP450IV"/>
</dbReference>
<dbReference type="Proteomes" id="UP001172457">
    <property type="component" value="Chromosome 5"/>
</dbReference>
<comment type="caution">
    <text evidence="3">The sequence shown here is derived from an EMBL/GenBank/DDBJ whole genome shotgun (WGS) entry which is preliminary data.</text>
</comment>
<accession>A0AA38SXW7</accession>
<organism evidence="3 4">
    <name type="scientific">Centaurea solstitialis</name>
    <name type="common">yellow star-thistle</name>
    <dbReference type="NCBI Taxonomy" id="347529"/>
    <lineage>
        <taxon>Eukaryota</taxon>
        <taxon>Viridiplantae</taxon>
        <taxon>Streptophyta</taxon>
        <taxon>Embryophyta</taxon>
        <taxon>Tracheophyta</taxon>
        <taxon>Spermatophyta</taxon>
        <taxon>Magnoliopsida</taxon>
        <taxon>eudicotyledons</taxon>
        <taxon>Gunneridae</taxon>
        <taxon>Pentapetalae</taxon>
        <taxon>asterids</taxon>
        <taxon>campanulids</taxon>
        <taxon>Asterales</taxon>
        <taxon>Asteraceae</taxon>
        <taxon>Carduoideae</taxon>
        <taxon>Cardueae</taxon>
        <taxon>Centaureinae</taxon>
        <taxon>Centaurea</taxon>
    </lineage>
</organism>
<dbReference type="SUPFAM" id="SSF48264">
    <property type="entry name" value="Cytochrome P450"/>
    <property type="match status" value="1"/>
</dbReference>
<evidence type="ECO:0008006" key="5">
    <source>
        <dbReference type="Google" id="ProtNLM"/>
    </source>
</evidence>
<dbReference type="EMBL" id="JARYMX010000005">
    <property type="protein sequence ID" value="KAJ9549954.1"/>
    <property type="molecule type" value="Genomic_DNA"/>
</dbReference>
<dbReference type="PANTHER" id="PTHR47951">
    <property type="entry name" value="OS08G0547900 PROTEIN"/>
    <property type="match status" value="1"/>
</dbReference>